<dbReference type="Proteomes" id="UP000824125">
    <property type="component" value="Unassembled WGS sequence"/>
</dbReference>
<sequence length="172" mass="19635">MKQVMILNHCDSNGTVTQYIGDGVALYNVYDLPLLDEESVLSIFDVSEKQRESWNTRCVEPDGFHLEDTDTSEYFIEEMGVSVVLNGTTLKPFRAKDGVLFVNSKYLAPFLDVRDIVQFFERRLDNGQPYVVAKAGFMMQAVIMPFQVQETSLVQELHKLVQLIDGRMEEKA</sequence>
<dbReference type="EMBL" id="DVNM01000043">
    <property type="protein sequence ID" value="HIU69828.1"/>
    <property type="molecule type" value="Genomic_DNA"/>
</dbReference>
<reference evidence="1" key="2">
    <citation type="journal article" date="2021" name="PeerJ">
        <title>Extensive microbial diversity within the chicken gut microbiome revealed by metagenomics and culture.</title>
        <authorList>
            <person name="Gilroy R."/>
            <person name="Ravi A."/>
            <person name="Getino M."/>
            <person name="Pursley I."/>
            <person name="Horton D.L."/>
            <person name="Alikhan N.F."/>
            <person name="Baker D."/>
            <person name="Gharbi K."/>
            <person name="Hall N."/>
            <person name="Watson M."/>
            <person name="Adriaenssens E.M."/>
            <person name="Foster-Nyarko E."/>
            <person name="Jarju S."/>
            <person name="Secka A."/>
            <person name="Antonio M."/>
            <person name="Oren A."/>
            <person name="Chaudhuri R.R."/>
            <person name="La Ragione R."/>
            <person name="Hildebrand F."/>
            <person name="Pallen M.J."/>
        </authorList>
    </citation>
    <scope>NUCLEOTIDE SEQUENCE</scope>
    <source>
        <strain evidence="1">CHK176-6737</strain>
    </source>
</reference>
<proteinExistence type="predicted"/>
<dbReference type="AlphaFoldDB" id="A0A9D1SPD5"/>
<protein>
    <submittedName>
        <fullName evidence="1">Uncharacterized protein</fullName>
    </submittedName>
</protein>
<evidence type="ECO:0000313" key="2">
    <source>
        <dbReference type="Proteomes" id="UP000824125"/>
    </source>
</evidence>
<reference evidence="1" key="1">
    <citation type="submission" date="2020-10" db="EMBL/GenBank/DDBJ databases">
        <authorList>
            <person name="Gilroy R."/>
        </authorList>
    </citation>
    <scope>NUCLEOTIDE SEQUENCE</scope>
    <source>
        <strain evidence="1">CHK176-6737</strain>
    </source>
</reference>
<comment type="caution">
    <text evidence="1">The sequence shown here is derived from an EMBL/GenBank/DDBJ whole genome shotgun (WGS) entry which is preliminary data.</text>
</comment>
<organism evidence="1 2">
    <name type="scientific">Candidatus Scybalenecus merdavium</name>
    <dbReference type="NCBI Taxonomy" id="2840939"/>
    <lineage>
        <taxon>Bacteria</taxon>
        <taxon>Bacillati</taxon>
        <taxon>Bacillota</taxon>
        <taxon>Clostridia</taxon>
        <taxon>Eubacteriales</taxon>
        <taxon>Oscillospiraceae</taxon>
        <taxon>Oscillospiraceae incertae sedis</taxon>
        <taxon>Candidatus Scybalenecus</taxon>
    </lineage>
</organism>
<accession>A0A9D1SPD5</accession>
<evidence type="ECO:0000313" key="1">
    <source>
        <dbReference type="EMBL" id="HIU69828.1"/>
    </source>
</evidence>
<gene>
    <name evidence="1" type="ORF">IAD23_07730</name>
</gene>
<name>A0A9D1SPD5_9FIRM</name>